<name>U9TK88_RHIID</name>
<dbReference type="EMBL" id="KI291248">
    <property type="protein sequence ID" value="ESA06723.1"/>
    <property type="molecule type" value="Genomic_DNA"/>
</dbReference>
<sequence>MTKYAKTIEVEVYIPDELYAEARKAVNEGVNDKELIELALKEFIRCQKEKRGICEQHSPSRYAAHKGYQRLSGLGYLAARLYQ</sequence>
<accession>U9TK88</accession>
<reference evidence="1" key="1">
    <citation type="submission" date="2013-07" db="EMBL/GenBank/DDBJ databases">
        <title>The genome of an arbuscular mycorrhizal fungus provides insights into the evolution of the oldest plant symbiosis.</title>
        <authorList>
            <consortium name="DOE Joint Genome Institute"/>
            <person name="Tisserant E."/>
            <person name="Malbreil M."/>
            <person name="Kuo A."/>
            <person name="Kohler A."/>
            <person name="Symeonidi A."/>
            <person name="Balestrini R."/>
            <person name="Charron P."/>
            <person name="Duensing N."/>
            <person name="Frei-dit-Frey N."/>
            <person name="Gianinazzi-Pearson V."/>
            <person name="Gilbert B."/>
            <person name="Handa Y."/>
            <person name="Hijri M."/>
            <person name="Kaul R."/>
            <person name="Kawaguchi M."/>
            <person name="Krajinski F."/>
            <person name="Lammers P."/>
            <person name="Lapierre D."/>
            <person name="Masclaux F.G."/>
            <person name="Murat C."/>
            <person name="Morin E."/>
            <person name="Ndikumana S."/>
            <person name="Pagni M."/>
            <person name="Petitpierre D."/>
            <person name="Requena N."/>
            <person name="Rosikiewicz P."/>
            <person name="Riley R."/>
            <person name="Saito K."/>
            <person name="San Clemente H."/>
            <person name="Shapiro H."/>
            <person name="van Tuinen D."/>
            <person name="Becard G."/>
            <person name="Bonfante P."/>
            <person name="Paszkowski U."/>
            <person name="Shachar-Hill Y."/>
            <person name="Young J.P."/>
            <person name="Sanders I.R."/>
            <person name="Henrissat B."/>
            <person name="Rensing S.A."/>
            <person name="Grigoriev I.V."/>
            <person name="Corradi N."/>
            <person name="Roux C."/>
            <person name="Martin F."/>
        </authorList>
    </citation>
    <scope>NUCLEOTIDE SEQUENCE</scope>
    <source>
        <strain evidence="1">DAOM 197198</strain>
    </source>
</reference>
<evidence type="ECO:0000313" key="1">
    <source>
        <dbReference type="EMBL" id="ESA06723.1"/>
    </source>
</evidence>
<gene>
    <name evidence="1" type="ORF">GLOINDRAFT_33813</name>
</gene>
<proteinExistence type="predicted"/>
<dbReference type="HOGENOM" id="CLU_2543757_0_0_1"/>
<organism evidence="1">
    <name type="scientific">Rhizophagus irregularis (strain DAOM 181602 / DAOM 197198 / MUCL 43194)</name>
    <name type="common">Arbuscular mycorrhizal fungus</name>
    <name type="synonym">Glomus intraradices</name>
    <dbReference type="NCBI Taxonomy" id="747089"/>
    <lineage>
        <taxon>Eukaryota</taxon>
        <taxon>Fungi</taxon>
        <taxon>Fungi incertae sedis</taxon>
        <taxon>Mucoromycota</taxon>
        <taxon>Glomeromycotina</taxon>
        <taxon>Glomeromycetes</taxon>
        <taxon>Glomerales</taxon>
        <taxon>Glomeraceae</taxon>
        <taxon>Rhizophagus</taxon>
    </lineage>
</organism>
<protein>
    <submittedName>
        <fullName evidence="1">Uncharacterized protein</fullName>
    </submittedName>
</protein>
<dbReference type="AlphaFoldDB" id="U9TK88"/>